<sequence length="475" mass="51840">MQSRGSLTDVVNGFGGDAVAEIRKREFDAITPEQLLEGIRADFEERQYLWSGDIDTELYSEACRFTDPTISFQGLSKFESNMRNLKPIVDALVPEEQRRCVLRDIQLEESGEVVAKWSMIGSVSLPWSPRINVGGKTRYTPGEDGRIKSYFEQWDIPASEALGQLLRPTKSDEVEHWPGQFLGAAPPQPKRVARTPVSAVLLPGFGNDAIDYAEPLGQDSAVGLQACLLRRGVQASVVPVKRSDWLKVFAGLLLDADSRAGNGTAQTAYGWYLDLAKAEVEETVRSGGKPVVLVGHSAGGWLARALLQREGKDWALNHVQGLVSLGTPHRPPPKGKMDMTFGCLRNLNKAHPGAYFSDHLFYVSVAGDAVTGQKLEGNIPIVELIQSPSPESTAWNSYVALGGLGNATGDGLVPVDWAHLQGAEQLTLKGCLHSINVAGTTRPTNRSYLCEHFVDAWVEKVLESIREETPEAAVR</sequence>
<dbReference type="GO" id="GO:0008374">
    <property type="term" value="F:O-acyltransferase activity"/>
    <property type="evidence" value="ECO:0007669"/>
    <property type="project" value="InterPro"/>
</dbReference>
<dbReference type="Pfam" id="PF10184">
    <property type="entry name" value="DUF2358"/>
    <property type="match status" value="1"/>
</dbReference>
<dbReference type="SUPFAM" id="SSF53474">
    <property type="entry name" value="alpha/beta-Hydrolases"/>
    <property type="match status" value="1"/>
</dbReference>
<evidence type="ECO:0000313" key="1">
    <source>
        <dbReference type="EMBL" id="CAE7467494.1"/>
    </source>
</evidence>
<dbReference type="InterPro" id="IPR003386">
    <property type="entry name" value="LACT/PDAT_acylTrfase"/>
</dbReference>
<organism evidence="1 2">
    <name type="scientific">Symbiodinium natans</name>
    <dbReference type="NCBI Taxonomy" id="878477"/>
    <lineage>
        <taxon>Eukaryota</taxon>
        <taxon>Sar</taxon>
        <taxon>Alveolata</taxon>
        <taxon>Dinophyceae</taxon>
        <taxon>Suessiales</taxon>
        <taxon>Symbiodiniaceae</taxon>
        <taxon>Symbiodinium</taxon>
    </lineage>
</organism>
<dbReference type="InterPro" id="IPR018790">
    <property type="entry name" value="DUF2358"/>
</dbReference>
<dbReference type="GO" id="GO:0006629">
    <property type="term" value="P:lipid metabolic process"/>
    <property type="evidence" value="ECO:0007669"/>
    <property type="project" value="InterPro"/>
</dbReference>
<dbReference type="InterPro" id="IPR029058">
    <property type="entry name" value="AB_hydrolase_fold"/>
</dbReference>
<name>A0A812S9C9_9DINO</name>
<accession>A0A812S9C9</accession>
<comment type="caution">
    <text evidence="1">The sequence shown here is derived from an EMBL/GenBank/DDBJ whole genome shotgun (WGS) entry which is preliminary data.</text>
</comment>
<keyword evidence="2" id="KW-1185">Reference proteome</keyword>
<dbReference type="SUPFAM" id="SSF54427">
    <property type="entry name" value="NTF2-like"/>
    <property type="match status" value="1"/>
</dbReference>
<dbReference type="EMBL" id="CAJNDS010002419">
    <property type="protein sequence ID" value="CAE7467494.1"/>
    <property type="molecule type" value="Genomic_DNA"/>
</dbReference>
<protein>
    <recommendedName>
        <fullName evidence="3">GPI inositol-deacylase</fullName>
    </recommendedName>
</protein>
<dbReference type="Gene3D" id="3.40.50.1820">
    <property type="entry name" value="alpha/beta hydrolase"/>
    <property type="match status" value="1"/>
</dbReference>
<dbReference type="PANTHER" id="PTHR47909:SF2">
    <property type="entry name" value="GPI INOSITOL-DEACYLASE"/>
    <property type="match status" value="1"/>
</dbReference>
<dbReference type="InterPro" id="IPR032710">
    <property type="entry name" value="NTF2-like_dom_sf"/>
</dbReference>
<dbReference type="PANTHER" id="PTHR47909">
    <property type="entry name" value="ALPHA/BETA-HYDROLASES SUPERFAMILY PROTEIN"/>
    <property type="match status" value="1"/>
</dbReference>
<proteinExistence type="predicted"/>
<dbReference type="Pfam" id="PF02450">
    <property type="entry name" value="LCAT"/>
    <property type="match status" value="1"/>
</dbReference>
<dbReference type="OrthoDB" id="348976at2759"/>
<dbReference type="AlphaFoldDB" id="A0A812S9C9"/>
<evidence type="ECO:0000313" key="2">
    <source>
        <dbReference type="Proteomes" id="UP000604046"/>
    </source>
</evidence>
<dbReference type="Proteomes" id="UP000604046">
    <property type="component" value="Unassembled WGS sequence"/>
</dbReference>
<reference evidence="1" key="1">
    <citation type="submission" date="2021-02" db="EMBL/GenBank/DDBJ databases">
        <authorList>
            <person name="Dougan E. K."/>
            <person name="Rhodes N."/>
            <person name="Thang M."/>
            <person name="Chan C."/>
        </authorList>
    </citation>
    <scope>NUCLEOTIDE SEQUENCE</scope>
</reference>
<gene>
    <name evidence="1" type="ORF">SNAT2548_LOCUS26147</name>
</gene>
<evidence type="ECO:0008006" key="3">
    <source>
        <dbReference type="Google" id="ProtNLM"/>
    </source>
</evidence>